<feature type="region of interest" description="Disordered" evidence="6">
    <location>
        <begin position="615"/>
        <end position="642"/>
    </location>
</feature>
<dbReference type="PANTHER" id="PTHR12241">
    <property type="entry name" value="TUBULIN POLYGLUTAMYLASE"/>
    <property type="match status" value="1"/>
</dbReference>
<dbReference type="PANTHER" id="PTHR12241:SF161">
    <property type="entry name" value="TUBULIN POLYGLUTAMYLASE TTLL6"/>
    <property type="match status" value="1"/>
</dbReference>
<reference evidence="8" key="2">
    <citation type="submission" date="2021-08" db="EMBL/GenBank/DDBJ databases">
        <authorList>
            <person name="Eriksson T."/>
        </authorList>
    </citation>
    <scope>NUCLEOTIDE SEQUENCE</scope>
    <source>
        <strain evidence="8">Stoneville</strain>
        <tissue evidence="8">Whole head</tissue>
    </source>
</reference>
<dbReference type="Proteomes" id="UP000719412">
    <property type="component" value="Unassembled WGS sequence"/>
</dbReference>
<dbReference type="Pfam" id="PF03133">
    <property type="entry name" value="TTL"/>
    <property type="match status" value="1"/>
</dbReference>
<evidence type="ECO:0000256" key="6">
    <source>
        <dbReference type="SAM" id="MobiDB-lite"/>
    </source>
</evidence>
<name>A0A8J6HF76_TENMO</name>
<evidence type="ECO:0000256" key="1">
    <source>
        <dbReference type="ARBA" id="ARBA00006820"/>
    </source>
</evidence>
<accession>A0A8J6HF76</accession>
<evidence type="ECO:0000256" key="2">
    <source>
        <dbReference type="ARBA" id="ARBA00022598"/>
    </source>
</evidence>
<dbReference type="GO" id="GO:0000226">
    <property type="term" value="P:microtubule cytoskeleton organization"/>
    <property type="evidence" value="ECO:0007669"/>
    <property type="project" value="TreeGrafter"/>
</dbReference>
<evidence type="ECO:0000256" key="5">
    <source>
        <dbReference type="ARBA" id="ARBA00022840"/>
    </source>
</evidence>
<keyword evidence="4" id="KW-0547">Nucleotide-binding</keyword>
<feature type="transmembrane region" description="Helical" evidence="7">
    <location>
        <begin position="12"/>
        <end position="32"/>
    </location>
</feature>
<comment type="caution">
    <text evidence="8">The sequence shown here is derived from an EMBL/GenBank/DDBJ whole genome shotgun (WGS) entry which is preliminary data.</text>
</comment>
<keyword evidence="7" id="KW-0472">Membrane</keyword>
<keyword evidence="9" id="KW-1185">Reference proteome</keyword>
<keyword evidence="5" id="KW-0067">ATP-binding</keyword>
<proteinExistence type="inferred from homology"/>
<sequence>MRKLVRDVPDIIRVALTSTALLIVGLSGFIGVETIRGDVGGSGSPPRPQGMALRKEENSISELFNMFIGFGDFVFKLAKQIRVMDIHTTLDFLLVSIFRRQIPIKVGEDEEFGVPERWLKWNGTIIFEGSSVISCMNFLLSMGCDGSQLSNKENLQKLNHASSIKKTGKITKKRKNIISVCLTNCRYEVIRKIASKFTYKEVSEGENWNLYWTDLSITVERCKEMKRYQKINHFPGMLEICRKDLLARNLNRMLRLFPKEYNFFPRTWCLPADLGEALTYSRLRRNRTFILKPDAGSQGRGIFVTKSLKDIRPCDRGVCQVYINKPYLIDGYKFDLRVYTLITSCDPLRIYIYDEGLVRFATTRYKEPNSVNITNVFMHLTNYAVNKYSRTYNQDSEEGSKRKLSWFNGYLRKLGHDVDSIWKRIDDVIIKTIISAAPVLKHSYAACFPNHDVIPACCELLGVDIILDKRLNPQILEVNHSPSFHTDTALDWEIKESLLTDMFSMMNLDKCDKRKVMREDRKRIRERLLHGKDHQPSVVINFDEFYRHEMNNRGGFRLVYPCPATKVHYNKFFDQGQGSLYSETAASRAREAAQNALRDEMQLKARLEAAKRIVVTPSKPPAPKKNENSQNQIRSPSKFNAPLSIMSSSEPQMIVESEERDRLQRLAQREYLIRSHGILEHVYFSMKKNGNLRPRDEKKFAIFDKIRSTSENNFNKQNGISISDLVESIKAKSNI</sequence>
<comment type="similarity">
    <text evidence="1">Belongs to the tubulin--tyrosine ligase family.</text>
</comment>
<dbReference type="EMBL" id="JABDTM020025157">
    <property type="protein sequence ID" value="KAH0813570.1"/>
    <property type="molecule type" value="Genomic_DNA"/>
</dbReference>
<keyword evidence="7" id="KW-1133">Transmembrane helix</keyword>
<dbReference type="GO" id="GO:0005524">
    <property type="term" value="F:ATP binding"/>
    <property type="evidence" value="ECO:0007669"/>
    <property type="project" value="UniProtKB-KW"/>
</dbReference>
<evidence type="ECO:0000313" key="9">
    <source>
        <dbReference type="Proteomes" id="UP000719412"/>
    </source>
</evidence>
<protein>
    <submittedName>
        <fullName evidence="8">Uncharacterized protein</fullName>
    </submittedName>
</protein>
<keyword evidence="3" id="KW-0493">Microtubule</keyword>
<dbReference type="PROSITE" id="PS51221">
    <property type="entry name" value="TTL"/>
    <property type="match status" value="1"/>
</dbReference>
<reference evidence="8" key="1">
    <citation type="journal article" date="2020" name="J Insects Food Feed">
        <title>The yellow mealworm (Tenebrio molitor) genome: a resource for the emerging insects as food and feed industry.</title>
        <authorList>
            <person name="Eriksson T."/>
            <person name="Andere A."/>
            <person name="Kelstrup H."/>
            <person name="Emery V."/>
            <person name="Picard C."/>
        </authorList>
    </citation>
    <scope>NUCLEOTIDE SEQUENCE</scope>
    <source>
        <strain evidence="8">Stoneville</strain>
        <tissue evidence="8">Whole head</tissue>
    </source>
</reference>
<dbReference type="InterPro" id="IPR004344">
    <property type="entry name" value="TTL/TTLL_fam"/>
</dbReference>
<dbReference type="AlphaFoldDB" id="A0A8J6HF76"/>
<feature type="compositionally biased region" description="Polar residues" evidence="6">
    <location>
        <begin position="628"/>
        <end position="638"/>
    </location>
</feature>
<dbReference type="GO" id="GO:0015631">
    <property type="term" value="F:tubulin binding"/>
    <property type="evidence" value="ECO:0007669"/>
    <property type="project" value="TreeGrafter"/>
</dbReference>
<organism evidence="8 9">
    <name type="scientific">Tenebrio molitor</name>
    <name type="common">Yellow mealworm beetle</name>
    <dbReference type="NCBI Taxonomy" id="7067"/>
    <lineage>
        <taxon>Eukaryota</taxon>
        <taxon>Metazoa</taxon>
        <taxon>Ecdysozoa</taxon>
        <taxon>Arthropoda</taxon>
        <taxon>Hexapoda</taxon>
        <taxon>Insecta</taxon>
        <taxon>Pterygota</taxon>
        <taxon>Neoptera</taxon>
        <taxon>Endopterygota</taxon>
        <taxon>Coleoptera</taxon>
        <taxon>Polyphaga</taxon>
        <taxon>Cucujiformia</taxon>
        <taxon>Tenebrionidae</taxon>
        <taxon>Tenebrio</taxon>
    </lineage>
</organism>
<gene>
    <name evidence="8" type="ORF">GEV33_009220</name>
</gene>
<evidence type="ECO:0000256" key="3">
    <source>
        <dbReference type="ARBA" id="ARBA00022701"/>
    </source>
</evidence>
<evidence type="ECO:0000256" key="7">
    <source>
        <dbReference type="SAM" id="Phobius"/>
    </source>
</evidence>
<keyword evidence="2" id="KW-0436">Ligase</keyword>
<keyword evidence="7" id="KW-0812">Transmembrane</keyword>
<evidence type="ECO:0000313" key="8">
    <source>
        <dbReference type="EMBL" id="KAH0813570.1"/>
    </source>
</evidence>
<evidence type="ECO:0000256" key="4">
    <source>
        <dbReference type="ARBA" id="ARBA00022741"/>
    </source>
</evidence>
<dbReference type="GO" id="GO:0036064">
    <property type="term" value="C:ciliary basal body"/>
    <property type="evidence" value="ECO:0007669"/>
    <property type="project" value="TreeGrafter"/>
</dbReference>
<dbReference type="GO" id="GO:0070740">
    <property type="term" value="F:tubulin-glutamic acid ligase activity"/>
    <property type="evidence" value="ECO:0007669"/>
    <property type="project" value="TreeGrafter"/>
</dbReference>
<dbReference type="FunFam" id="3.30.470.20:FF:000009">
    <property type="entry name" value="tubulin polyglutamylase TTLL5 isoform X1"/>
    <property type="match status" value="1"/>
</dbReference>
<dbReference type="SUPFAM" id="SSF56059">
    <property type="entry name" value="Glutathione synthetase ATP-binding domain-like"/>
    <property type="match status" value="1"/>
</dbReference>
<dbReference type="Gene3D" id="3.30.470.20">
    <property type="entry name" value="ATP-grasp fold, B domain"/>
    <property type="match status" value="1"/>
</dbReference>
<dbReference type="GO" id="GO:0005874">
    <property type="term" value="C:microtubule"/>
    <property type="evidence" value="ECO:0007669"/>
    <property type="project" value="UniProtKB-KW"/>
</dbReference>